<dbReference type="CDD" id="cd00637">
    <property type="entry name" value="7tm_classA_rhodopsin-like"/>
    <property type="match status" value="1"/>
</dbReference>
<dbReference type="Pfam" id="PF00001">
    <property type="entry name" value="7tm_1"/>
    <property type="match status" value="1"/>
</dbReference>
<dbReference type="SUPFAM" id="SSF81321">
    <property type="entry name" value="Family A G protein-coupled receptor-like"/>
    <property type="match status" value="1"/>
</dbReference>
<feature type="transmembrane region" description="Helical" evidence="6">
    <location>
        <begin position="170"/>
        <end position="196"/>
    </location>
</feature>
<keyword evidence="5 6" id="KW-0472">Membrane</keyword>
<dbReference type="AlphaFoldDB" id="A0A1A9ZWA4"/>
<evidence type="ECO:0000256" key="1">
    <source>
        <dbReference type="ARBA" id="ARBA00004370"/>
    </source>
</evidence>
<feature type="transmembrane region" description="Helical" evidence="6">
    <location>
        <begin position="288"/>
        <end position="310"/>
    </location>
</feature>
<evidence type="ECO:0000259" key="7">
    <source>
        <dbReference type="PROSITE" id="PS50262"/>
    </source>
</evidence>
<dbReference type="InterPro" id="IPR017452">
    <property type="entry name" value="GPCR_Rhodpsn_7TM"/>
</dbReference>
<dbReference type="GO" id="GO:0005886">
    <property type="term" value="C:plasma membrane"/>
    <property type="evidence" value="ECO:0007669"/>
    <property type="project" value="TreeGrafter"/>
</dbReference>
<keyword evidence="4 6" id="KW-1133">Transmembrane helix</keyword>
<dbReference type="GO" id="GO:0008188">
    <property type="term" value="F:neuropeptide receptor activity"/>
    <property type="evidence" value="ECO:0007669"/>
    <property type="project" value="TreeGrafter"/>
</dbReference>
<dbReference type="PANTHER" id="PTHR24224:SF6">
    <property type="entry name" value="CARDIOACCELERATORY PEPTIDE RECEPTOR-RELATED"/>
    <property type="match status" value="1"/>
</dbReference>
<dbReference type="Proteomes" id="UP000092445">
    <property type="component" value="Unassembled WGS sequence"/>
</dbReference>
<dbReference type="InterPro" id="IPR052665">
    <property type="entry name" value="Neuropeptide-GPCR"/>
</dbReference>
<accession>A0A1A9ZWA4</accession>
<dbReference type="Gene3D" id="1.20.1070.10">
    <property type="entry name" value="Rhodopsin 7-helix transmembrane proteins"/>
    <property type="match status" value="1"/>
</dbReference>
<dbReference type="EnsemblMetazoa" id="GPAI027059-RA">
    <property type="protein sequence ID" value="GPAI027059-PA"/>
    <property type="gene ID" value="GPAI027059"/>
</dbReference>
<dbReference type="STRING" id="7398.A0A1A9ZWA4"/>
<evidence type="ECO:0000256" key="3">
    <source>
        <dbReference type="ARBA" id="ARBA00022692"/>
    </source>
</evidence>
<evidence type="ECO:0000313" key="8">
    <source>
        <dbReference type="EnsemblMetazoa" id="GPAI027059-PA"/>
    </source>
</evidence>
<feature type="transmembrane region" description="Helical" evidence="6">
    <location>
        <begin position="445"/>
        <end position="463"/>
    </location>
</feature>
<feature type="transmembrane region" description="Helical" evidence="6">
    <location>
        <begin position="101"/>
        <end position="126"/>
    </location>
</feature>
<proteinExistence type="inferred from homology"/>
<sequence>MNNNNLQRWWQNTYHHHFTQQHLITLGPNIYQFPTLDPHLALVSPLSLLITTNNESGIELTTTSISEASSRPWVYIAWHNETFDNPYDVTTDLNNISSLTLMFMAFLYGLVVIFGVLGNASLVLTLCSAHSVRLRNPLLLAVCLADLLVTGISAPMTLLNLAMNQKTNSLTLMICKVINFVQLMPVAASTLSFFLLSLDRYATVKHPRLAQLRQRRYLHLSLALFSWLTSALVSTPFLFAYKIFAKTIVIKQTPKQLAAYRNSPHTISSDRPNIRISNCHSEWNTGSLFVTFIIFHTLIVFVLPGLGVLLNHYGVRRKLCALSLTARAAHGELPLPMPILRRQTHMVIVTGIASAKQAACGAGTADDTSNCVDIQMQSLNPQVILGNRNIVKSSNPISPRAMREIRNHSQRQRVHYSQELRRGGRVATPGIPLPQTSTLRSRRHLANLLIASALIFIACWSPHVFCVFYKHLGYKEYCSKTSIYFNLLLGYMYSAISPIIYWALNHNSLRQSPCAPFIHLRSVQKYLNSRFRSHTVPPPPSSTNEAALGAFNPKLIKSTPKQYRAQASSHYLY</sequence>
<dbReference type="VEuPathDB" id="VectorBase:GPAI027059"/>
<evidence type="ECO:0000313" key="9">
    <source>
        <dbReference type="Proteomes" id="UP000092445"/>
    </source>
</evidence>
<evidence type="ECO:0000256" key="5">
    <source>
        <dbReference type="ARBA" id="ARBA00023136"/>
    </source>
</evidence>
<keyword evidence="3 6" id="KW-0812">Transmembrane</keyword>
<reference evidence="9" key="1">
    <citation type="submission" date="2014-03" db="EMBL/GenBank/DDBJ databases">
        <authorList>
            <person name="Aksoy S."/>
            <person name="Warren W."/>
            <person name="Wilson R.K."/>
        </authorList>
    </citation>
    <scope>NUCLEOTIDE SEQUENCE [LARGE SCALE GENOMIC DNA]</scope>
    <source>
        <strain evidence="9">IAEA</strain>
    </source>
</reference>
<organism evidence="8 9">
    <name type="scientific">Glossina pallidipes</name>
    <name type="common">Tsetse fly</name>
    <dbReference type="NCBI Taxonomy" id="7398"/>
    <lineage>
        <taxon>Eukaryota</taxon>
        <taxon>Metazoa</taxon>
        <taxon>Ecdysozoa</taxon>
        <taxon>Arthropoda</taxon>
        <taxon>Hexapoda</taxon>
        <taxon>Insecta</taxon>
        <taxon>Pterygota</taxon>
        <taxon>Neoptera</taxon>
        <taxon>Endopterygota</taxon>
        <taxon>Diptera</taxon>
        <taxon>Brachycera</taxon>
        <taxon>Muscomorpha</taxon>
        <taxon>Hippoboscoidea</taxon>
        <taxon>Glossinidae</taxon>
        <taxon>Glossina</taxon>
    </lineage>
</organism>
<dbReference type="PRINTS" id="PR00237">
    <property type="entry name" value="GPCRRHODOPSN"/>
</dbReference>
<comment type="subcellular location">
    <subcellularLocation>
        <location evidence="1">Membrane</location>
    </subcellularLocation>
</comment>
<evidence type="ECO:0000256" key="6">
    <source>
        <dbReference type="SAM" id="Phobius"/>
    </source>
</evidence>
<keyword evidence="9" id="KW-1185">Reference proteome</keyword>
<dbReference type="PROSITE" id="PS50262">
    <property type="entry name" value="G_PROTEIN_RECEP_F1_2"/>
    <property type="match status" value="1"/>
</dbReference>
<feature type="transmembrane region" description="Helical" evidence="6">
    <location>
        <begin position="217"/>
        <end position="239"/>
    </location>
</feature>
<feature type="transmembrane region" description="Helical" evidence="6">
    <location>
        <begin position="138"/>
        <end position="158"/>
    </location>
</feature>
<comment type="similarity">
    <text evidence="2">Belongs to the G-protein coupled receptor 1 family.</text>
</comment>
<evidence type="ECO:0000256" key="4">
    <source>
        <dbReference type="ARBA" id="ARBA00022989"/>
    </source>
</evidence>
<evidence type="ECO:0000256" key="2">
    <source>
        <dbReference type="ARBA" id="ARBA00010663"/>
    </source>
</evidence>
<feature type="domain" description="G-protein coupled receptors family 1 profile" evidence="7">
    <location>
        <begin position="118"/>
        <end position="501"/>
    </location>
</feature>
<dbReference type="InterPro" id="IPR000276">
    <property type="entry name" value="GPCR_Rhodpsn"/>
</dbReference>
<reference evidence="8" key="2">
    <citation type="submission" date="2020-05" db="UniProtKB">
        <authorList>
            <consortium name="EnsemblMetazoa"/>
        </authorList>
    </citation>
    <scope>IDENTIFICATION</scope>
    <source>
        <strain evidence="8">IAEA</strain>
    </source>
</reference>
<protein>
    <recommendedName>
        <fullName evidence="7">G-protein coupled receptors family 1 profile domain-containing protein</fullName>
    </recommendedName>
</protein>
<feature type="transmembrane region" description="Helical" evidence="6">
    <location>
        <begin position="483"/>
        <end position="504"/>
    </location>
</feature>
<name>A0A1A9ZWA4_GLOPL</name>
<dbReference type="PANTHER" id="PTHR24224">
    <property type="entry name" value="CARDIOACCELERATORY PEPTIDE RECEPTOR-RELATED"/>
    <property type="match status" value="1"/>
</dbReference>